<keyword evidence="1" id="KW-1133">Transmembrane helix</keyword>
<sequence>MATSADPSDRCLTGTPWSVRLGRASEGRTALEVYDAESLIDVVVATRVAPEILRGARRGHRSAFAWGRLPLEAGALTVLFGRGRRHRDVHAAGVIAVGGFCWLAVAHGTFNNVTVSHRGARRGRLRMRKVR</sequence>
<name>A0A543CI25_9ACTN</name>
<dbReference type="OrthoDB" id="3852935at2"/>
<dbReference type="RefSeq" id="WP_141955581.1">
    <property type="nucleotide sequence ID" value="NZ_VFOZ01000001.1"/>
</dbReference>
<gene>
    <name evidence="2" type="ORF">FB559_2315</name>
</gene>
<evidence type="ECO:0000313" key="2">
    <source>
        <dbReference type="EMBL" id="TQL96763.1"/>
    </source>
</evidence>
<protein>
    <submittedName>
        <fullName evidence="2">Uncharacterized protein</fullName>
    </submittedName>
</protein>
<feature type="transmembrane region" description="Helical" evidence="1">
    <location>
        <begin position="89"/>
        <end position="110"/>
    </location>
</feature>
<dbReference type="AlphaFoldDB" id="A0A543CI25"/>
<keyword evidence="1" id="KW-0812">Transmembrane</keyword>
<reference evidence="2 3" key="1">
    <citation type="submission" date="2019-06" db="EMBL/GenBank/DDBJ databases">
        <title>Sequencing the genomes of 1000 actinobacteria strains.</title>
        <authorList>
            <person name="Klenk H.-P."/>
        </authorList>
    </citation>
    <scope>NUCLEOTIDE SEQUENCE [LARGE SCALE GENOMIC DNA]</scope>
    <source>
        <strain evidence="2 3">DSM 102200</strain>
    </source>
</reference>
<proteinExistence type="predicted"/>
<keyword evidence="1" id="KW-0472">Membrane</keyword>
<keyword evidence="3" id="KW-1185">Reference proteome</keyword>
<evidence type="ECO:0000313" key="3">
    <source>
        <dbReference type="Proteomes" id="UP000316096"/>
    </source>
</evidence>
<evidence type="ECO:0000256" key="1">
    <source>
        <dbReference type="SAM" id="Phobius"/>
    </source>
</evidence>
<comment type="caution">
    <text evidence="2">The sequence shown here is derived from an EMBL/GenBank/DDBJ whole genome shotgun (WGS) entry which is preliminary data.</text>
</comment>
<dbReference type="EMBL" id="VFOZ01000001">
    <property type="protein sequence ID" value="TQL96763.1"/>
    <property type="molecule type" value="Genomic_DNA"/>
</dbReference>
<dbReference type="Proteomes" id="UP000316096">
    <property type="component" value="Unassembled WGS sequence"/>
</dbReference>
<accession>A0A543CI25</accession>
<organism evidence="2 3">
    <name type="scientific">Actinoallomurus bryophytorum</name>
    <dbReference type="NCBI Taxonomy" id="1490222"/>
    <lineage>
        <taxon>Bacteria</taxon>
        <taxon>Bacillati</taxon>
        <taxon>Actinomycetota</taxon>
        <taxon>Actinomycetes</taxon>
        <taxon>Streptosporangiales</taxon>
        <taxon>Thermomonosporaceae</taxon>
        <taxon>Actinoallomurus</taxon>
    </lineage>
</organism>